<evidence type="ECO:0000256" key="1">
    <source>
        <dbReference type="SAM" id="MobiDB-lite"/>
    </source>
</evidence>
<feature type="transmembrane region" description="Helical" evidence="2">
    <location>
        <begin position="214"/>
        <end position="237"/>
    </location>
</feature>
<feature type="compositionally biased region" description="Acidic residues" evidence="1">
    <location>
        <begin position="554"/>
        <end position="564"/>
    </location>
</feature>
<evidence type="ECO:0000256" key="2">
    <source>
        <dbReference type="SAM" id="Phobius"/>
    </source>
</evidence>
<feature type="transmembrane region" description="Helical" evidence="2">
    <location>
        <begin position="79"/>
        <end position="101"/>
    </location>
</feature>
<keyword evidence="2" id="KW-0812">Transmembrane</keyword>
<name>A0ABR3YSH7_9PEZI</name>
<organism evidence="3 4">
    <name type="scientific">Sporothrix stenoceras</name>
    <dbReference type="NCBI Taxonomy" id="5173"/>
    <lineage>
        <taxon>Eukaryota</taxon>
        <taxon>Fungi</taxon>
        <taxon>Dikarya</taxon>
        <taxon>Ascomycota</taxon>
        <taxon>Pezizomycotina</taxon>
        <taxon>Sordariomycetes</taxon>
        <taxon>Sordariomycetidae</taxon>
        <taxon>Ophiostomatales</taxon>
        <taxon>Ophiostomataceae</taxon>
        <taxon>Sporothrix</taxon>
    </lineage>
</organism>
<dbReference type="Gene3D" id="3.40.50.1820">
    <property type="entry name" value="alpha/beta hydrolase"/>
    <property type="match status" value="1"/>
</dbReference>
<feature type="compositionally biased region" description="Basic and acidic residues" evidence="1">
    <location>
        <begin position="17"/>
        <end position="30"/>
    </location>
</feature>
<dbReference type="Proteomes" id="UP001583186">
    <property type="component" value="Unassembled WGS sequence"/>
</dbReference>
<dbReference type="InterPro" id="IPR029058">
    <property type="entry name" value="AB_hydrolase_fold"/>
</dbReference>
<gene>
    <name evidence="3" type="ORF">Sste5346_007730</name>
</gene>
<reference evidence="3 4" key="1">
    <citation type="journal article" date="2024" name="IMA Fungus">
        <title>IMA Genome - F19 : A genome assembly and annotation guide to empower mycologists, including annotated draft genome sequences of Ceratocystis pirilliformis, Diaporthe australafricana, Fusarium ophioides, Paecilomyces lecythidis, and Sporothrix stenoceras.</title>
        <authorList>
            <person name="Aylward J."/>
            <person name="Wilson A.M."/>
            <person name="Visagie C.M."/>
            <person name="Spraker J."/>
            <person name="Barnes I."/>
            <person name="Buitendag C."/>
            <person name="Ceriani C."/>
            <person name="Del Mar Angel L."/>
            <person name="du Plessis D."/>
            <person name="Fuchs T."/>
            <person name="Gasser K."/>
            <person name="Kramer D."/>
            <person name="Li W."/>
            <person name="Munsamy K."/>
            <person name="Piso A."/>
            <person name="Price J.L."/>
            <person name="Sonnekus B."/>
            <person name="Thomas C."/>
            <person name="van der Nest A."/>
            <person name="van Dijk A."/>
            <person name="van Heerden A."/>
            <person name="van Vuuren N."/>
            <person name="Yilmaz N."/>
            <person name="Duong T.A."/>
            <person name="van der Merwe N.A."/>
            <person name="Wingfield M.J."/>
            <person name="Wingfield B.D."/>
        </authorList>
    </citation>
    <scope>NUCLEOTIDE SEQUENCE [LARGE SCALE GENOMIC DNA]</scope>
    <source>
        <strain evidence="3 4">CMW 5346</strain>
    </source>
</reference>
<feature type="region of interest" description="Disordered" evidence="1">
    <location>
        <begin position="1"/>
        <end position="47"/>
    </location>
</feature>
<dbReference type="EMBL" id="JAWCUI010000054">
    <property type="protein sequence ID" value="KAL1891271.1"/>
    <property type="molecule type" value="Genomic_DNA"/>
</dbReference>
<feature type="transmembrane region" description="Helical" evidence="2">
    <location>
        <begin position="173"/>
        <end position="193"/>
    </location>
</feature>
<feature type="transmembrane region" description="Helical" evidence="2">
    <location>
        <begin position="142"/>
        <end position="161"/>
    </location>
</feature>
<evidence type="ECO:0000313" key="4">
    <source>
        <dbReference type="Proteomes" id="UP001583186"/>
    </source>
</evidence>
<evidence type="ECO:0000313" key="3">
    <source>
        <dbReference type="EMBL" id="KAL1891271.1"/>
    </source>
</evidence>
<sequence>MKKFFTTADNSSARSQGRPELDESASRDSLDQPSSAGPPPDETTRLLPNRIDSNYNGYLSPDDPAVSPYNLFSVRAAHYFTGFLLILTSIWWILLLVSLFVTPPGFETRGSPFTAFSYATVAVTSLAVCLLFFAAPSKSVRIITGIVALFLFINTIITAAVERTRHEEGWVGITSVTWALAMAVWTIIADRTVQWGKREEEERLTGRPESRRTLLEWIEVSVSSIILIILCVVTALLTCTLILRSLDAGLAPLGKRYWVDGNKYEIHVYCHGSKSKEPLPTVLFEGGDDPVENGLWQFAQSAVQNGSINRYCFADRPGLGWSDTAPSPFSAGQATEALSEALAHAGETGPWVLVGAGVGSIYSRVFSSRHGTEIEGLLLLDPLHEDLLDRVGASGRGFWLWLRGVLSPLGVDRVPGALFKGRTREDRVWGRAAYQNSKTIFAKLQESLVANSLTKRDAITSRAIQYQDTPLALISSGNQIKKDKVWEDKQKDLSKLTHTLLSWDIVADAPHEIWRTLEGRELIEKRLKKLVRRPAKHPGTKEASEAVEAKEEVATDEENVGEAN</sequence>
<proteinExistence type="predicted"/>
<evidence type="ECO:0008006" key="5">
    <source>
        <dbReference type="Google" id="ProtNLM"/>
    </source>
</evidence>
<comment type="caution">
    <text evidence="3">The sequence shown here is derived from an EMBL/GenBank/DDBJ whole genome shotgun (WGS) entry which is preliminary data.</text>
</comment>
<dbReference type="InterPro" id="IPR019431">
    <property type="entry name" value="DUF2417"/>
</dbReference>
<keyword evidence="2" id="KW-1133">Transmembrane helix</keyword>
<feature type="compositionally biased region" description="Basic and acidic residues" evidence="1">
    <location>
        <begin position="539"/>
        <end position="553"/>
    </location>
</feature>
<keyword evidence="4" id="KW-1185">Reference proteome</keyword>
<protein>
    <recommendedName>
        <fullName evidence="5">Mitochondrial integral membrane protein</fullName>
    </recommendedName>
</protein>
<dbReference type="Pfam" id="PF10329">
    <property type="entry name" value="DUF2417"/>
    <property type="match status" value="1"/>
</dbReference>
<feature type="transmembrane region" description="Helical" evidence="2">
    <location>
        <begin position="113"/>
        <end position="135"/>
    </location>
</feature>
<feature type="region of interest" description="Disordered" evidence="1">
    <location>
        <begin position="533"/>
        <end position="564"/>
    </location>
</feature>
<accession>A0ABR3YSH7</accession>
<keyword evidence="2" id="KW-0472">Membrane</keyword>
<dbReference type="SUPFAM" id="SSF53474">
    <property type="entry name" value="alpha/beta-Hydrolases"/>
    <property type="match status" value="1"/>
</dbReference>